<dbReference type="Pfam" id="PF21956">
    <property type="entry name" value="DUF6922"/>
    <property type="match status" value="1"/>
</dbReference>
<protein>
    <recommendedName>
        <fullName evidence="2">DUF6922 domain-containing protein</fullName>
    </recommendedName>
</protein>
<accession>A0A562SMY2</accession>
<sequence>MGKANNISPASDLKQSGKKDKPNLPRHLFWDQRYDEIDWANGYGSIIARVIERGNKEEWEEMVRFYGQPKIINALKNEIKYLADYAIEDACRYFNLRKEELLCYNRKQLRRGHWI</sequence>
<dbReference type="Proteomes" id="UP000316778">
    <property type="component" value="Unassembled WGS sequence"/>
</dbReference>
<evidence type="ECO:0000313" key="3">
    <source>
        <dbReference type="EMBL" id="TWI82568.1"/>
    </source>
</evidence>
<proteinExistence type="predicted"/>
<name>A0A562SMY2_CHIJA</name>
<dbReference type="RefSeq" id="WP_211366539.1">
    <property type="nucleotide sequence ID" value="NZ_BAAAFY010000006.1"/>
</dbReference>
<dbReference type="AlphaFoldDB" id="A0A562SMY2"/>
<reference evidence="3 4" key="1">
    <citation type="journal article" date="2013" name="Stand. Genomic Sci.">
        <title>Genomic Encyclopedia of Type Strains, Phase I: The one thousand microbial genomes (KMG-I) project.</title>
        <authorList>
            <person name="Kyrpides N.C."/>
            <person name="Woyke T."/>
            <person name="Eisen J.A."/>
            <person name="Garrity G."/>
            <person name="Lilburn T.G."/>
            <person name="Beck B.J."/>
            <person name="Whitman W.B."/>
            <person name="Hugenholtz P."/>
            <person name="Klenk H.P."/>
        </authorList>
    </citation>
    <scope>NUCLEOTIDE SEQUENCE [LARGE SCALE GENOMIC DNA]</scope>
    <source>
        <strain evidence="3 4">DSM 13484</strain>
    </source>
</reference>
<dbReference type="InterPro" id="IPR053830">
    <property type="entry name" value="DUF6922"/>
</dbReference>
<gene>
    <name evidence="3" type="ORF">LX66_5142</name>
</gene>
<feature type="region of interest" description="Disordered" evidence="1">
    <location>
        <begin position="1"/>
        <end position="25"/>
    </location>
</feature>
<evidence type="ECO:0000313" key="4">
    <source>
        <dbReference type="Proteomes" id="UP000316778"/>
    </source>
</evidence>
<feature type="domain" description="DUF6922" evidence="2">
    <location>
        <begin position="24"/>
        <end position="75"/>
    </location>
</feature>
<evidence type="ECO:0000256" key="1">
    <source>
        <dbReference type="SAM" id="MobiDB-lite"/>
    </source>
</evidence>
<feature type="compositionally biased region" description="Basic and acidic residues" evidence="1">
    <location>
        <begin position="15"/>
        <end position="25"/>
    </location>
</feature>
<dbReference type="EMBL" id="VLLG01000006">
    <property type="protein sequence ID" value="TWI82568.1"/>
    <property type="molecule type" value="Genomic_DNA"/>
</dbReference>
<keyword evidence="4" id="KW-1185">Reference proteome</keyword>
<evidence type="ECO:0000259" key="2">
    <source>
        <dbReference type="Pfam" id="PF21956"/>
    </source>
</evidence>
<comment type="caution">
    <text evidence="3">The sequence shown here is derived from an EMBL/GenBank/DDBJ whole genome shotgun (WGS) entry which is preliminary data.</text>
</comment>
<organism evidence="3 4">
    <name type="scientific">Chitinophaga japonensis</name>
    <name type="common">Flexibacter japonensis</name>
    <dbReference type="NCBI Taxonomy" id="104662"/>
    <lineage>
        <taxon>Bacteria</taxon>
        <taxon>Pseudomonadati</taxon>
        <taxon>Bacteroidota</taxon>
        <taxon>Chitinophagia</taxon>
        <taxon>Chitinophagales</taxon>
        <taxon>Chitinophagaceae</taxon>
        <taxon>Chitinophaga</taxon>
    </lineage>
</organism>